<evidence type="ECO:0000256" key="3">
    <source>
        <dbReference type="ARBA" id="ARBA00022471"/>
    </source>
</evidence>
<sequence>IFLTKRMKFVVSLYFILCFASSILIVMALVQRTHHMFGSDEYHVRVINGFTDNSSVPLVIWCSSEEMDLGGRALQEHDEFSWIMRPNFWSSNYMKCTLKWDRTRRSFDAFKASRDTQRCGLLRLCSWRVTQDGFYFSNDEVNWRKDFIW</sequence>
<gene>
    <name evidence="8" type="ORF">KIW84_014601</name>
</gene>
<keyword evidence="5" id="KW-0732">Signal</keyword>
<protein>
    <recommendedName>
        <fullName evidence="6">S-protein homolog</fullName>
    </recommendedName>
</protein>
<name>A0A9D5GZI8_PEA</name>
<accession>A0A9D5GZI8</accession>
<dbReference type="PANTHER" id="PTHR31232:SF8">
    <property type="entry name" value="S-PROTEIN HOMOLOG"/>
    <property type="match status" value="1"/>
</dbReference>
<keyword evidence="7" id="KW-1133">Transmembrane helix</keyword>
<comment type="similarity">
    <text evidence="2 6">Belongs to the plant self-incompatibility (S1) protein family.</text>
</comment>
<keyword evidence="7" id="KW-0472">Membrane</keyword>
<evidence type="ECO:0000313" key="9">
    <source>
        <dbReference type="Proteomes" id="UP001058974"/>
    </source>
</evidence>
<evidence type="ECO:0000256" key="6">
    <source>
        <dbReference type="RuleBase" id="RU367044"/>
    </source>
</evidence>
<evidence type="ECO:0000313" key="8">
    <source>
        <dbReference type="EMBL" id="KAI5446823.1"/>
    </source>
</evidence>
<dbReference type="EMBL" id="JAMSHJ010000001">
    <property type="protein sequence ID" value="KAI5446823.1"/>
    <property type="molecule type" value="Genomic_DNA"/>
</dbReference>
<keyword evidence="7" id="KW-0812">Transmembrane</keyword>
<dbReference type="AlphaFoldDB" id="A0A9D5GZI8"/>
<reference evidence="8 9" key="1">
    <citation type="journal article" date="2022" name="Nat. Genet.">
        <title>Improved pea reference genome and pan-genome highlight genomic features and evolutionary characteristics.</title>
        <authorList>
            <person name="Yang T."/>
            <person name="Liu R."/>
            <person name="Luo Y."/>
            <person name="Hu S."/>
            <person name="Wang D."/>
            <person name="Wang C."/>
            <person name="Pandey M.K."/>
            <person name="Ge S."/>
            <person name="Xu Q."/>
            <person name="Li N."/>
            <person name="Li G."/>
            <person name="Huang Y."/>
            <person name="Saxena R.K."/>
            <person name="Ji Y."/>
            <person name="Li M."/>
            <person name="Yan X."/>
            <person name="He Y."/>
            <person name="Liu Y."/>
            <person name="Wang X."/>
            <person name="Xiang C."/>
            <person name="Varshney R.K."/>
            <person name="Ding H."/>
            <person name="Gao S."/>
            <person name="Zong X."/>
        </authorList>
    </citation>
    <scope>NUCLEOTIDE SEQUENCE [LARGE SCALE GENOMIC DNA]</scope>
    <source>
        <strain evidence="8 9">cv. Zhongwan 6</strain>
    </source>
</reference>
<keyword evidence="9" id="KW-1185">Reference proteome</keyword>
<evidence type="ECO:0000256" key="2">
    <source>
        <dbReference type="ARBA" id="ARBA00005581"/>
    </source>
</evidence>
<keyword evidence="3 6" id="KW-0713">Self-incompatibility</keyword>
<dbReference type="Proteomes" id="UP001058974">
    <property type="component" value="Chromosome 1"/>
</dbReference>
<dbReference type="Pfam" id="PF05938">
    <property type="entry name" value="Self-incomp_S1"/>
    <property type="match status" value="1"/>
</dbReference>
<comment type="caution">
    <text evidence="8">The sequence shown here is derived from an EMBL/GenBank/DDBJ whole genome shotgun (WGS) entry which is preliminary data.</text>
</comment>
<dbReference type="Gramene" id="Psat01G0460100-T1">
    <property type="protein sequence ID" value="KAI5446823.1"/>
    <property type="gene ID" value="KIW84_014601"/>
</dbReference>
<dbReference type="GO" id="GO:0005576">
    <property type="term" value="C:extracellular region"/>
    <property type="evidence" value="ECO:0007669"/>
    <property type="project" value="UniProtKB-SubCell"/>
</dbReference>
<evidence type="ECO:0000256" key="1">
    <source>
        <dbReference type="ARBA" id="ARBA00004613"/>
    </source>
</evidence>
<feature type="non-terminal residue" evidence="8">
    <location>
        <position position="1"/>
    </location>
</feature>
<evidence type="ECO:0000256" key="4">
    <source>
        <dbReference type="ARBA" id="ARBA00022525"/>
    </source>
</evidence>
<dbReference type="GO" id="GO:0060320">
    <property type="term" value="P:rejection of self pollen"/>
    <property type="evidence" value="ECO:0007669"/>
    <property type="project" value="UniProtKB-KW"/>
</dbReference>
<organism evidence="8 9">
    <name type="scientific">Pisum sativum</name>
    <name type="common">Garden pea</name>
    <name type="synonym">Lathyrus oleraceus</name>
    <dbReference type="NCBI Taxonomy" id="3888"/>
    <lineage>
        <taxon>Eukaryota</taxon>
        <taxon>Viridiplantae</taxon>
        <taxon>Streptophyta</taxon>
        <taxon>Embryophyta</taxon>
        <taxon>Tracheophyta</taxon>
        <taxon>Spermatophyta</taxon>
        <taxon>Magnoliopsida</taxon>
        <taxon>eudicotyledons</taxon>
        <taxon>Gunneridae</taxon>
        <taxon>Pentapetalae</taxon>
        <taxon>rosids</taxon>
        <taxon>fabids</taxon>
        <taxon>Fabales</taxon>
        <taxon>Fabaceae</taxon>
        <taxon>Papilionoideae</taxon>
        <taxon>50 kb inversion clade</taxon>
        <taxon>NPAAA clade</taxon>
        <taxon>Hologalegina</taxon>
        <taxon>IRL clade</taxon>
        <taxon>Fabeae</taxon>
        <taxon>Lathyrus</taxon>
    </lineage>
</organism>
<dbReference type="InterPro" id="IPR010264">
    <property type="entry name" value="Self-incomp_S1"/>
</dbReference>
<feature type="transmembrane region" description="Helical" evidence="7">
    <location>
        <begin position="12"/>
        <end position="30"/>
    </location>
</feature>
<dbReference type="PANTHER" id="PTHR31232">
    <property type="match status" value="1"/>
</dbReference>
<keyword evidence="4 6" id="KW-0964">Secreted</keyword>
<proteinExistence type="inferred from homology"/>
<evidence type="ECO:0000256" key="5">
    <source>
        <dbReference type="ARBA" id="ARBA00022729"/>
    </source>
</evidence>
<evidence type="ECO:0000256" key="7">
    <source>
        <dbReference type="SAM" id="Phobius"/>
    </source>
</evidence>
<comment type="subcellular location">
    <subcellularLocation>
        <location evidence="1 6">Secreted</location>
    </subcellularLocation>
</comment>